<feature type="coiled-coil region" evidence="7">
    <location>
        <begin position="44"/>
        <end position="85"/>
    </location>
</feature>
<evidence type="ECO:0000256" key="3">
    <source>
        <dbReference type="ARBA" id="ARBA00022448"/>
    </source>
</evidence>
<sequence length="169" mass="20123">MDSKQNVNIPLPENVELLSSGEILGLLKEHRNQLQSYVTKFHPQDELKQEVNELRSQLQSLESKFQGLEDERSNTQRQLEECRIMEAQYVKLWQDLRQRIMEKYHDDALKKQLEVQIQHLDDASGKLEMDMGKYEGLDEFLNDYIGTRTQYHLKREKLTTWIQQGELKM</sequence>
<dbReference type="EMBL" id="BDGX01000014">
    <property type="protein sequence ID" value="GAV48838.1"/>
    <property type="molecule type" value="Genomic_DNA"/>
</dbReference>
<dbReference type="OrthoDB" id="4035847at2759"/>
<keyword evidence="5 6" id="KW-0653">Protein transport</keyword>
<dbReference type="eggNOG" id="ENOG502S6GM">
    <property type="taxonomic scope" value="Eukaryota"/>
</dbReference>
<keyword evidence="4" id="KW-0967">Endosome</keyword>
<proteinExistence type="inferred from homology"/>
<keyword evidence="3 6" id="KW-0813">Transport</keyword>
<comment type="caution">
    <text evidence="9">The sequence shown here is derived from an EMBL/GenBank/DDBJ whole genome shotgun (WGS) entry which is preliminary data.</text>
</comment>
<dbReference type="AlphaFoldDB" id="A0A1Q2ZZI7"/>
<dbReference type="GO" id="GO:1904669">
    <property type="term" value="P:ATP export"/>
    <property type="evidence" value="ECO:0007669"/>
    <property type="project" value="EnsemblFungi"/>
</dbReference>
<dbReference type="InterPro" id="IPR009851">
    <property type="entry name" value="Mod_r"/>
</dbReference>
<dbReference type="InterPro" id="IPR029012">
    <property type="entry name" value="Helix_hairpin_bin_sf"/>
</dbReference>
<keyword evidence="7" id="KW-0175">Coiled coil</keyword>
<evidence type="ECO:0000313" key="10">
    <source>
        <dbReference type="Proteomes" id="UP000187013"/>
    </source>
</evidence>
<dbReference type="SUPFAM" id="SSF140111">
    <property type="entry name" value="Endosomal sorting complex assembly domain"/>
    <property type="match status" value="1"/>
</dbReference>
<reference evidence="9 10" key="1">
    <citation type="submission" date="2016-08" db="EMBL/GenBank/DDBJ databases">
        <title>Draft genome sequence of allopolyploid Zygosaccharomyces rouxii.</title>
        <authorList>
            <person name="Watanabe J."/>
            <person name="Uehara K."/>
            <person name="Mogi Y."/>
            <person name="Tsukioka Y."/>
        </authorList>
    </citation>
    <scope>NUCLEOTIDE SEQUENCE [LARGE SCALE GENOMIC DNA]</scope>
    <source>
        <strain evidence="9 10">NBRC 110957</strain>
    </source>
</reference>
<dbReference type="GO" id="GO:0006612">
    <property type="term" value="P:protein targeting to membrane"/>
    <property type="evidence" value="ECO:0007669"/>
    <property type="project" value="EnsemblFungi"/>
</dbReference>
<organism evidence="9 10">
    <name type="scientific">Zygosaccharomyces rouxii</name>
    <dbReference type="NCBI Taxonomy" id="4956"/>
    <lineage>
        <taxon>Eukaryota</taxon>
        <taxon>Fungi</taxon>
        <taxon>Dikarya</taxon>
        <taxon>Ascomycota</taxon>
        <taxon>Saccharomycotina</taxon>
        <taxon>Saccharomycetes</taxon>
        <taxon>Saccharomycetales</taxon>
        <taxon>Saccharomycetaceae</taxon>
        <taxon>Zygosaccharomyces</taxon>
    </lineage>
</organism>
<gene>
    <name evidence="9" type="ORF">ZYGR_0N02430</name>
</gene>
<accession>A0A1Q2ZZI7</accession>
<name>A0A1Q2ZZI7_ZYGRO</name>
<protein>
    <recommendedName>
        <fullName evidence="8">VPS37 C-terminal domain-containing protein</fullName>
    </recommendedName>
</protein>
<dbReference type="GO" id="GO:0043162">
    <property type="term" value="P:ubiquitin-dependent protein catabolic process via the multivesicular body sorting pathway"/>
    <property type="evidence" value="ECO:0007669"/>
    <property type="project" value="EnsemblFungi"/>
</dbReference>
<dbReference type="GO" id="GO:0000813">
    <property type="term" value="C:ESCRT I complex"/>
    <property type="evidence" value="ECO:0007669"/>
    <property type="project" value="EnsemblFungi"/>
</dbReference>
<dbReference type="Pfam" id="PF07200">
    <property type="entry name" value="Mod_r"/>
    <property type="match status" value="1"/>
</dbReference>
<feature type="domain" description="VPS37 C-terminal" evidence="8">
    <location>
        <begin position="87"/>
        <end position="169"/>
    </location>
</feature>
<comment type="subcellular location">
    <subcellularLocation>
        <location evidence="1">Endosome</location>
    </subcellularLocation>
</comment>
<evidence type="ECO:0000256" key="7">
    <source>
        <dbReference type="SAM" id="Coils"/>
    </source>
</evidence>
<evidence type="ECO:0000256" key="2">
    <source>
        <dbReference type="ARBA" id="ARBA00007617"/>
    </source>
</evidence>
<dbReference type="InterPro" id="IPR037202">
    <property type="entry name" value="ESCRT_assembly_dom"/>
</dbReference>
<dbReference type="PROSITE" id="PS51314">
    <property type="entry name" value="VPS37_C"/>
    <property type="match status" value="1"/>
</dbReference>
<evidence type="ECO:0000256" key="4">
    <source>
        <dbReference type="ARBA" id="ARBA00022753"/>
    </source>
</evidence>
<comment type="similarity">
    <text evidence="2">Belongs to the VPS37 family.</text>
</comment>
<evidence type="ECO:0000259" key="8">
    <source>
        <dbReference type="PROSITE" id="PS51314"/>
    </source>
</evidence>
<dbReference type="GO" id="GO:0006623">
    <property type="term" value="P:protein targeting to vacuole"/>
    <property type="evidence" value="ECO:0007669"/>
    <property type="project" value="EnsemblFungi"/>
</dbReference>
<dbReference type="OMA" id="YVTKFHP"/>
<evidence type="ECO:0000256" key="1">
    <source>
        <dbReference type="ARBA" id="ARBA00004177"/>
    </source>
</evidence>
<dbReference type="Proteomes" id="UP000187013">
    <property type="component" value="Unassembled WGS sequence"/>
</dbReference>
<evidence type="ECO:0000256" key="5">
    <source>
        <dbReference type="ARBA" id="ARBA00022927"/>
    </source>
</evidence>
<evidence type="ECO:0000256" key="6">
    <source>
        <dbReference type="PROSITE-ProRule" id="PRU00646"/>
    </source>
</evidence>
<dbReference type="Gene3D" id="1.10.287.660">
    <property type="entry name" value="Helix hairpin bin"/>
    <property type="match status" value="1"/>
</dbReference>
<evidence type="ECO:0000313" key="9">
    <source>
        <dbReference type="EMBL" id="GAV48838.1"/>
    </source>
</evidence>